<evidence type="ECO:0000313" key="4">
    <source>
        <dbReference type="Proteomes" id="UP001147700"/>
    </source>
</evidence>
<reference evidence="3" key="1">
    <citation type="submission" date="2022-10" db="EMBL/GenBank/DDBJ databases">
        <title>The WGS of Solirubrobacter sp. CPCC 204708.</title>
        <authorList>
            <person name="Jiang Z."/>
        </authorList>
    </citation>
    <scope>NUCLEOTIDE SEQUENCE</scope>
    <source>
        <strain evidence="3">CPCC 204708</strain>
    </source>
</reference>
<gene>
    <name evidence="3" type="ORF">OJ962_22850</name>
</gene>
<dbReference type="NCBIfam" id="TIGR03773">
    <property type="entry name" value="anch_rpt_wall"/>
    <property type="match status" value="1"/>
</dbReference>
<dbReference type="InterPro" id="IPR022395">
    <property type="entry name" value="CHP03773_ABC_transptr-like"/>
</dbReference>
<dbReference type="EMBL" id="JAPCID010000038">
    <property type="protein sequence ID" value="MDA0140355.1"/>
    <property type="molecule type" value="Genomic_DNA"/>
</dbReference>
<proteinExistence type="predicted"/>
<comment type="caution">
    <text evidence="3">The sequence shown here is derived from an EMBL/GenBank/DDBJ whole genome shotgun (WGS) entry which is preliminary data.</text>
</comment>
<evidence type="ECO:0000313" key="3">
    <source>
        <dbReference type="EMBL" id="MDA0140355.1"/>
    </source>
</evidence>
<dbReference type="Proteomes" id="UP001147700">
    <property type="component" value="Unassembled WGS sequence"/>
</dbReference>
<accession>A0ABT4RP60</accession>
<dbReference type="NCBIfam" id="NF038134">
    <property type="entry name" value="choice_anch_M"/>
    <property type="match status" value="1"/>
</dbReference>
<organism evidence="3 4">
    <name type="scientific">Solirubrobacter deserti</name>
    <dbReference type="NCBI Taxonomy" id="2282478"/>
    <lineage>
        <taxon>Bacteria</taxon>
        <taxon>Bacillati</taxon>
        <taxon>Actinomycetota</taxon>
        <taxon>Thermoleophilia</taxon>
        <taxon>Solirubrobacterales</taxon>
        <taxon>Solirubrobacteraceae</taxon>
        <taxon>Solirubrobacter</taxon>
    </lineage>
</organism>
<evidence type="ECO:0000256" key="1">
    <source>
        <dbReference type="SAM" id="MobiDB-lite"/>
    </source>
</evidence>
<feature type="chain" id="PRO_5047294684" evidence="2">
    <location>
        <begin position="23"/>
        <end position="337"/>
    </location>
</feature>
<name>A0ABT4RP60_9ACTN</name>
<feature type="region of interest" description="Disordered" evidence="1">
    <location>
        <begin position="204"/>
        <end position="252"/>
    </location>
</feature>
<dbReference type="RefSeq" id="WP_202953323.1">
    <property type="nucleotide sequence ID" value="NZ_JAPCID010000038.1"/>
</dbReference>
<feature type="compositionally biased region" description="Pro residues" evidence="1">
    <location>
        <begin position="210"/>
        <end position="234"/>
    </location>
</feature>
<keyword evidence="4" id="KW-1185">Reference proteome</keyword>
<sequence length="337" mass="35631">MRVVLIPIALAGALLAPGPARAQVLSDGHVDYAARIVDGQFRSQIKDGTRGTTVWRDVPAVTFAVLDAARTTVPSSPSFAFLGTPGSAVWMLPQTQRAGLLWPGWNTEELSNAQVDGAVSWRLDSVDGPGSVSVFQSGTFGNPEIVFRSNDGLPDTYSIPLGTHAHANWAFSREGAYRLTFTMSARLSGGQTASDTQTLAVTVGTATNPTPTPTPDPGAPGGPSPTATPTPGIPGAPDTPATGDTTSAPALRPLSARLSGRTLRLRVRLDRRAKVAVTLRRSGRTTAHAKTRTVSPGTRTLKLRLNKRPKAGRHIVRITATTEGRSRTRTIALRVRN</sequence>
<keyword evidence="2" id="KW-0732">Signal</keyword>
<dbReference type="InterPro" id="IPR022435">
    <property type="entry name" value="Surface-anchored_actinobac"/>
</dbReference>
<evidence type="ECO:0000256" key="2">
    <source>
        <dbReference type="SAM" id="SignalP"/>
    </source>
</evidence>
<feature type="signal peptide" evidence="2">
    <location>
        <begin position="1"/>
        <end position="22"/>
    </location>
</feature>
<dbReference type="NCBIfam" id="TIGR03769">
    <property type="entry name" value="P_ac_wall_RPT"/>
    <property type="match status" value="1"/>
</dbReference>
<protein>
    <submittedName>
        <fullName evidence="3">TIGR03773 family transporter-associated surface protein</fullName>
    </submittedName>
</protein>